<dbReference type="EMBL" id="FPHL01000006">
    <property type="protein sequence ID" value="SFV54426.1"/>
    <property type="molecule type" value="Genomic_DNA"/>
</dbReference>
<accession>A0A1W1BLN8</accession>
<gene>
    <name evidence="1" type="ORF">MNB_SV-10-422</name>
</gene>
<organism evidence="1">
    <name type="scientific">hydrothermal vent metagenome</name>
    <dbReference type="NCBI Taxonomy" id="652676"/>
    <lineage>
        <taxon>unclassified sequences</taxon>
        <taxon>metagenomes</taxon>
        <taxon>ecological metagenomes</taxon>
    </lineage>
</organism>
<evidence type="ECO:0000313" key="1">
    <source>
        <dbReference type="EMBL" id="SFV54426.1"/>
    </source>
</evidence>
<sequence>MLKAPLYFFISLSDLYPAYRPDLSCNRIPTKRYSKVML</sequence>
<dbReference type="AlphaFoldDB" id="A0A1W1BLN8"/>
<reference evidence="1" key="1">
    <citation type="submission" date="2016-10" db="EMBL/GenBank/DDBJ databases">
        <authorList>
            <person name="de Groot N.N."/>
        </authorList>
    </citation>
    <scope>NUCLEOTIDE SEQUENCE</scope>
</reference>
<protein>
    <submittedName>
        <fullName evidence="1">Uncharacterized protein</fullName>
    </submittedName>
</protein>
<proteinExistence type="predicted"/>
<name>A0A1W1BLN8_9ZZZZ</name>